<dbReference type="EC" id="2.1.1.197" evidence="3 8"/>
<dbReference type="Proteomes" id="UP001595974">
    <property type="component" value="Unassembled WGS sequence"/>
</dbReference>
<comment type="similarity">
    <text evidence="8">Belongs to the methyltransferase superfamily.</text>
</comment>
<evidence type="ECO:0000313" key="11">
    <source>
        <dbReference type="Proteomes" id="UP001595974"/>
    </source>
</evidence>
<dbReference type="PANTHER" id="PTHR43591:SF24">
    <property type="entry name" value="2-METHOXY-6-POLYPRENYL-1,4-BENZOQUINOL METHYLASE, MITOCHONDRIAL"/>
    <property type="match status" value="1"/>
</dbReference>
<dbReference type="InterPro" id="IPR029063">
    <property type="entry name" value="SAM-dependent_MTases_sf"/>
</dbReference>
<dbReference type="Pfam" id="PF08241">
    <property type="entry name" value="Methyltransf_11"/>
    <property type="match status" value="1"/>
</dbReference>
<dbReference type="HAMAP" id="MF_00835">
    <property type="entry name" value="BioC"/>
    <property type="match status" value="1"/>
</dbReference>
<comment type="catalytic activity">
    <reaction evidence="1 8">
        <text>malonyl-[ACP] + S-adenosyl-L-methionine = malonyl-[ACP] methyl ester + S-adenosyl-L-homocysteine</text>
        <dbReference type="Rhea" id="RHEA:17105"/>
        <dbReference type="Rhea" id="RHEA-COMP:9623"/>
        <dbReference type="Rhea" id="RHEA-COMP:9954"/>
        <dbReference type="ChEBI" id="CHEBI:57856"/>
        <dbReference type="ChEBI" id="CHEBI:59789"/>
        <dbReference type="ChEBI" id="CHEBI:78449"/>
        <dbReference type="ChEBI" id="CHEBI:78845"/>
        <dbReference type="EC" id="2.1.1.197"/>
    </reaction>
</comment>
<protein>
    <recommendedName>
        <fullName evidence="3 8">Malonyl-[acyl-carrier protein] O-methyltransferase</fullName>
        <shortName evidence="8">Malonyl-ACP O-methyltransferase</shortName>
        <ecNumber evidence="3 8">2.1.1.197</ecNumber>
    </recommendedName>
    <alternativeName>
        <fullName evidence="8">Biotin synthesis protein BioC</fullName>
    </alternativeName>
</protein>
<evidence type="ECO:0000256" key="5">
    <source>
        <dbReference type="ARBA" id="ARBA00022679"/>
    </source>
</evidence>
<evidence type="ECO:0000256" key="4">
    <source>
        <dbReference type="ARBA" id="ARBA00022603"/>
    </source>
</evidence>
<dbReference type="SUPFAM" id="SSF53335">
    <property type="entry name" value="S-adenosyl-L-methionine-dependent methyltransferases"/>
    <property type="match status" value="1"/>
</dbReference>
<comment type="pathway">
    <text evidence="2 8">Cofactor biosynthesis; biotin biosynthesis.</text>
</comment>
<dbReference type="PANTHER" id="PTHR43591">
    <property type="entry name" value="METHYLTRANSFERASE"/>
    <property type="match status" value="1"/>
</dbReference>
<evidence type="ECO:0000256" key="8">
    <source>
        <dbReference type="HAMAP-Rule" id="MF_00835"/>
    </source>
</evidence>
<comment type="function">
    <text evidence="8">Converts the free carboxyl group of a malonyl-thioester to its methyl ester by transfer of a methyl group from S-adenosyl-L-methionine (SAM). It allows to synthesize pimeloyl-ACP via the fatty acid synthetic pathway.</text>
</comment>
<evidence type="ECO:0000259" key="9">
    <source>
        <dbReference type="Pfam" id="PF08241"/>
    </source>
</evidence>
<dbReference type="EMBL" id="JBHSOG010000094">
    <property type="protein sequence ID" value="MFC5771261.1"/>
    <property type="molecule type" value="Genomic_DNA"/>
</dbReference>
<accession>A0ABW1AVK6</accession>
<dbReference type="Gene3D" id="3.40.50.150">
    <property type="entry name" value="Vaccinia Virus protein VP39"/>
    <property type="match status" value="1"/>
</dbReference>
<keyword evidence="11" id="KW-1185">Reference proteome</keyword>
<comment type="caution">
    <text evidence="10">The sequence shown here is derived from an EMBL/GenBank/DDBJ whole genome shotgun (WGS) entry which is preliminary data.</text>
</comment>
<dbReference type="CDD" id="cd02440">
    <property type="entry name" value="AdoMet_MTases"/>
    <property type="match status" value="1"/>
</dbReference>
<dbReference type="GO" id="GO:0008168">
    <property type="term" value="F:methyltransferase activity"/>
    <property type="evidence" value="ECO:0007669"/>
    <property type="project" value="UniProtKB-KW"/>
</dbReference>
<reference evidence="11" key="1">
    <citation type="journal article" date="2019" name="Int. J. Syst. Evol. Microbiol.">
        <title>The Global Catalogue of Microorganisms (GCM) 10K type strain sequencing project: providing services to taxonomists for standard genome sequencing and annotation.</title>
        <authorList>
            <consortium name="The Broad Institute Genomics Platform"/>
            <consortium name="The Broad Institute Genome Sequencing Center for Infectious Disease"/>
            <person name="Wu L."/>
            <person name="Ma J."/>
        </authorList>
    </citation>
    <scope>NUCLEOTIDE SEQUENCE [LARGE SCALE GENOMIC DNA]</scope>
    <source>
        <strain evidence="11">SHR3</strain>
    </source>
</reference>
<feature type="domain" description="Methyltransferase type 11" evidence="9">
    <location>
        <begin position="52"/>
        <end position="150"/>
    </location>
</feature>
<name>A0ABW1AVK6_9RHOO</name>
<sequence length="269" mass="28711">MTRRQHKQAVRSAFDRAAASYDGAAAVQREICHRLAGFAATAPCGGTPRRVLDAGCGTGYGLGLLASLCPQAELFALDFAPAMLARLASGRPEKTTRGTAPGLVCGDLEALPLAGGTMDAVWSSLALQWCDPALALGEIARVLRPGGVAWLATLGPATLCELRAAFAAVDDAEHVIRFHPLERWREEAARAGLDEAAAAAPRVHALAPDLRRLLRDIKAIGAHSVGGGPRPALTRAHWRRLESRYEAHRRPDGMLPATYDLILLALRKR</sequence>
<evidence type="ECO:0000256" key="6">
    <source>
        <dbReference type="ARBA" id="ARBA00022691"/>
    </source>
</evidence>
<evidence type="ECO:0000256" key="3">
    <source>
        <dbReference type="ARBA" id="ARBA00012327"/>
    </source>
</evidence>
<keyword evidence="7 8" id="KW-0093">Biotin biosynthesis</keyword>
<dbReference type="InterPro" id="IPR011814">
    <property type="entry name" value="BioC"/>
</dbReference>
<keyword evidence="6 8" id="KW-0949">S-adenosyl-L-methionine</keyword>
<dbReference type="InterPro" id="IPR013216">
    <property type="entry name" value="Methyltransf_11"/>
</dbReference>
<keyword evidence="5 8" id="KW-0808">Transferase</keyword>
<proteinExistence type="inferred from homology"/>
<gene>
    <name evidence="8" type="primary">bioC</name>
    <name evidence="10" type="ORF">ACFPTN_17915</name>
</gene>
<evidence type="ECO:0000256" key="7">
    <source>
        <dbReference type="ARBA" id="ARBA00022756"/>
    </source>
</evidence>
<dbReference type="GO" id="GO:0032259">
    <property type="term" value="P:methylation"/>
    <property type="evidence" value="ECO:0007669"/>
    <property type="project" value="UniProtKB-KW"/>
</dbReference>
<organism evidence="10 11">
    <name type="scientific">Thauera sinica</name>
    <dbReference type="NCBI Taxonomy" id="2665146"/>
    <lineage>
        <taxon>Bacteria</taxon>
        <taxon>Pseudomonadati</taxon>
        <taxon>Pseudomonadota</taxon>
        <taxon>Betaproteobacteria</taxon>
        <taxon>Rhodocyclales</taxon>
        <taxon>Zoogloeaceae</taxon>
        <taxon>Thauera</taxon>
    </lineage>
</organism>
<evidence type="ECO:0000256" key="2">
    <source>
        <dbReference type="ARBA" id="ARBA00004746"/>
    </source>
</evidence>
<evidence type="ECO:0000256" key="1">
    <source>
        <dbReference type="ARBA" id="ARBA00000852"/>
    </source>
</evidence>
<evidence type="ECO:0000313" key="10">
    <source>
        <dbReference type="EMBL" id="MFC5771261.1"/>
    </source>
</evidence>
<dbReference type="RefSeq" id="WP_232516335.1">
    <property type="nucleotide sequence ID" value="NZ_JBHSOG010000094.1"/>
</dbReference>
<keyword evidence="4 8" id="KW-0489">Methyltransferase</keyword>